<evidence type="ECO:0000256" key="2">
    <source>
        <dbReference type="ARBA" id="ARBA00022525"/>
    </source>
</evidence>
<evidence type="ECO:0000313" key="3">
    <source>
        <dbReference type="EMBL" id="KYD23937.1"/>
    </source>
</evidence>
<dbReference type="InterPro" id="IPR036444">
    <property type="entry name" value="PLipase_A2_dom_sf"/>
</dbReference>
<dbReference type="Gene3D" id="1.20.90.10">
    <property type="entry name" value="Phospholipase A2 domain"/>
    <property type="match status" value="1"/>
</dbReference>
<dbReference type="SUPFAM" id="SSF48619">
    <property type="entry name" value="Phospholipase A2, PLA2"/>
    <property type="match status" value="1"/>
</dbReference>
<sequence>MAVLIKSQELETESKNALLEELNNSDEFALLVSEISRHHTVKDVKETDALKLTFGTGKTIDAIFVKLNDEAIIQALKDEDEFRIKAHFSALKNRKKVIRKAIVKDNSVEIEFEIPFEASYFLFVEELKNPMGADKITEGEIAPEAWYEGCLVFYDSGSGKYYYYKYCGAKCGSGTPINALDRCCQAHDRCWANFGKGDDGCDYELYLCANATYDPGWWMVAEFGLLCSQGKLGSIC</sequence>
<dbReference type="PROSITE" id="PS00118">
    <property type="entry name" value="PA2_HIS"/>
    <property type="match status" value="1"/>
</dbReference>
<evidence type="ECO:0000256" key="1">
    <source>
        <dbReference type="ARBA" id="ARBA00004613"/>
    </source>
</evidence>
<dbReference type="GO" id="GO:0050482">
    <property type="term" value="P:arachidonate secretion"/>
    <property type="evidence" value="ECO:0007669"/>
    <property type="project" value="InterPro"/>
</dbReference>
<dbReference type="InterPro" id="IPR033113">
    <property type="entry name" value="PLA2_histidine"/>
</dbReference>
<dbReference type="PATRIC" id="fig|153151.4.peg.1574"/>
<dbReference type="GO" id="GO:0004623">
    <property type="term" value="F:phospholipase A2 activity"/>
    <property type="evidence" value="ECO:0007669"/>
    <property type="project" value="InterPro"/>
</dbReference>
<protein>
    <recommendedName>
        <fullName evidence="5">Phospholipase A2 domain-containing protein</fullName>
    </recommendedName>
</protein>
<dbReference type="Proteomes" id="UP000075324">
    <property type="component" value="Unassembled WGS sequence"/>
</dbReference>
<gene>
    <name evidence="3" type="ORF">B4110_3842</name>
</gene>
<dbReference type="EMBL" id="LQYW01000164">
    <property type="protein sequence ID" value="KYD23937.1"/>
    <property type="molecule type" value="Genomic_DNA"/>
</dbReference>
<dbReference type="AlphaFoldDB" id="A0A150MH81"/>
<organism evidence="3 4">
    <name type="scientific">Parageobacillus toebii</name>
    <dbReference type="NCBI Taxonomy" id="153151"/>
    <lineage>
        <taxon>Bacteria</taxon>
        <taxon>Bacillati</taxon>
        <taxon>Bacillota</taxon>
        <taxon>Bacilli</taxon>
        <taxon>Bacillales</taxon>
        <taxon>Anoxybacillaceae</taxon>
        <taxon>Parageobacillus</taxon>
    </lineage>
</organism>
<dbReference type="GO" id="GO:0006644">
    <property type="term" value="P:phospholipid metabolic process"/>
    <property type="evidence" value="ECO:0007669"/>
    <property type="project" value="InterPro"/>
</dbReference>
<proteinExistence type="predicted"/>
<dbReference type="RefSeq" id="WP_062679014.1">
    <property type="nucleotide sequence ID" value="NZ_LQYW01000164.1"/>
</dbReference>
<dbReference type="GO" id="GO:0005576">
    <property type="term" value="C:extracellular region"/>
    <property type="evidence" value="ECO:0007669"/>
    <property type="project" value="UniProtKB-SubCell"/>
</dbReference>
<evidence type="ECO:0000313" key="4">
    <source>
        <dbReference type="Proteomes" id="UP000075324"/>
    </source>
</evidence>
<comment type="caution">
    <text evidence="3">The sequence shown here is derived from an EMBL/GenBank/DDBJ whole genome shotgun (WGS) entry which is preliminary data.</text>
</comment>
<comment type="subcellular location">
    <subcellularLocation>
        <location evidence="1">Secreted</location>
    </subcellularLocation>
</comment>
<keyword evidence="2" id="KW-0964">Secreted</keyword>
<name>A0A150MH81_9BACL</name>
<evidence type="ECO:0008006" key="5">
    <source>
        <dbReference type="Google" id="ProtNLM"/>
    </source>
</evidence>
<accession>A0A150MH81</accession>
<reference evidence="3 4" key="1">
    <citation type="submission" date="2016-01" db="EMBL/GenBank/DDBJ databases">
        <title>Draft Genome Sequences of Seven Thermophilic Sporeformers Isolated from Foods.</title>
        <authorList>
            <person name="Berendsen E.M."/>
            <person name="Wells-Bennik M.H."/>
            <person name="Krawcyk A.O."/>
            <person name="De Jong A."/>
            <person name="Holsappel S."/>
            <person name="Eijlander R.T."/>
            <person name="Kuipers O.P."/>
        </authorList>
    </citation>
    <scope>NUCLEOTIDE SEQUENCE [LARGE SCALE GENOMIC DNA]</scope>
    <source>
        <strain evidence="3 4">B4110</strain>
    </source>
</reference>